<protein>
    <submittedName>
        <fullName evidence="1">Uncharacterized protein</fullName>
    </submittedName>
</protein>
<sequence length="101" mass="11340">MAFINGPVPEVVERLVTATPAEFERDLRAAWTGVSRPAPGRLLLVDGEQRLRLELLVLPVRKLGLFELPQLQVRYCFEGGDEPARRSWLARLDRSMQKGGG</sequence>
<evidence type="ECO:0000313" key="1">
    <source>
        <dbReference type="EMBL" id="AWI75370.1"/>
    </source>
</evidence>
<reference evidence="1 2" key="1">
    <citation type="submission" date="2017-06" db="EMBL/GenBank/DDBJ databases">
        <title>Azoarcus.</title>
        <authorList>
            <person name="Woo J.-H."/>
            <person name="Kim H.-S."/>
        </authorList>
    </citation>
    <scope>NUCLEOTIDE SEQUENCE [LARGE SCALE GENOMIC DNA]</scope>
    <source>
        <strain evidence="1 2">TSPY31</strain>
    </source>
</reference>
<accession>A0A2U8GPF8</accession>
<dbReference type="RefSeq" id="WP_108949077.1">
    <property type="nucleotide sequence ID" value="NZ_CP022187.1"/>
</dbReference>
<evidence type="ECO:0000313" key="2">
    <source>
        <dbReference type="Proteomes" id="UP000244930"/>
    </source>
</evidence>
<name>A0A2U8GPF8_9RHOO</name>
<dbReference type="EMBL" id="CP022187">
    <property type="protein sequence ID" value="AWI75370.1"/>
    <property type="molecule type" value="Genomic_DNA"/>
</dbReference>
<keyword evidence="2" id="KW-1185">Reference proteome</keyword>
<dbReference type="AlphaFoldDB" id="A0A2U8GPF8"/>
<dbReference type="KEGG" id="acom:CEW83_09210"/>
<dbReference type="Proteomes" id="UP000244930">
    <property type="component" value="Chromosome"/>
</dbReference>
<organism evidence="1 2">
    <name type="scientific">Parazoarcus communis</name>
    <dbReference type="NCBI Taxonomy" id="41977"/>
    <lineage>
        <taxon>Bacteria</taxon>
        <taxon>Pseudomonadati</taxon>
        <taxon>Pseudomonadota</taxon>
        <taxon>Betaproteobacteria</taxon>
        <taxon>Rhodocyclales</taxon>
        <taxon>Zoogloeaceae</taxon>
        <taxon>Parazoarcus</taxon>
    </lineage>
</organism>
<proteinExistence type="predicted"/>
<gene>
    <name evidence="1" type="ORF">CEW83_09210</name>
</gene>